<dbReference type="RefSeq" id="WP_062333146.1">
    <property type="nucleotide sequence ID" value="NZ_CBCRZU010000008.1"/>
</dbReference>
<protein>
    <recommendedName>
        <fullName evidence="3">DUF4442 domain-containing protein</fullName>
    </recommendedName>
</protein>
<organism evidence="1 2">
    <name type="scientific">Faucicola osloensis</name>
    <name type="common">Moraxella osloensis</name>
    <dbReference type="NCBI Taxonomy" id="34062"/>
    <lineage>
        <taxon>Bacteria</taxon>
        <taxon>Pseudomonadati</taxon>
        <taxon>Pseudomonadota</taxon>
        <taxon>Gammaproteobacteria</taxon>
        <taxon>Moraxellales</taxon>
        <taxon>Moraxellaceae</taxon>
        <taxon>Faucicola</taxon>
    </lineage>
</organism>
<dbReference type="AlphaFoldDB" id="A0A378QCE4"/>
<evidence type="ECO:0000313" key="2">
    <source>
        <dbReference type="Proteomes" id="UP000255230"/>
    </source>
</evidence>
<dbReference type="Gene3D" id="3.10.129.10">
    <property type="entry name" value="Hotdog Thioesterase"/>
    <property type="match status" value="1"/>
</dbReference>
<accession>A0A378QCE4</accession>
<keyword evidence="2" id="KW-1185">Reference proteome</keyword>
<dbReference type="GeneID" id="35778729"/>
<dbReference type="Pfam" id="PF14539">
    <property type="entry name" value="DUF4442"/>
    <property type="match status" value="1"/>
</dbReference>
<evidence type="ECO:0000313" key="1">
    <source>
        <dbReference type="EMBL" id="STY98342.1"/>
    </source>
</evidence>
<dbReference type="InterPro" id="IPR029069">
    <property type="entry name" value="HotDog_dom_sf"/>
</dbReference>
<reference evidence="1 2" key="1">
    <citation type="submission" date="2018-06" db="EMBL/GenBank/DDBJ databases">
        <authorList>
            <consortium name="Pathogen Informatics"/>
            <person name="Doyle S."/>
        </authorList>
    </citation>
    <scope>NUCLEOTIDE SEQUENCE [LARGE SCALE GENOMIC DNA]</scope>
    <source>
        <strain evidence="1 2">NCTC10465</strain>
    </source>
</reference>
<dbReference type="InterPro" id="IPR027961">
    <property type="entry name" value="DUF4442"/>
</dbReference>
<sequence>MLSKLSNLSKLSKLPKLSKLSKLSQTFQSQAKDYLNPFNNPKLLKQFFNFYPPYFGAGIRVESLDFTNHHIRVHLPLNKLNQNIVGTQFGGSLYSMTDPFLMILLMQALGNEYVVWDKSASIDFVKAGKSDVFADFHLDDTEIDTIKALAKDGKAVFRNYEVQVVDDQNEVVATVTKTLYIRLRAYSKSKNQTVRI</sequence>
<gene>
    <name evidence="1" type="ORF">NCTC10465_02152</name>
</gene>
<evidence type="ECO:0008006" key="3">
    <source>
        <dbReference type="Google" id="ProtNLM"/>
    </source>
</evidence>
<dbReference type="Proteomes" id="UP000255230">
    <property type="component" value="Unassembled WGS sequence"/>
</dbReference>
<proteinExistence type="predicted"/>
<name>A0A378QCE4_FAUOS</name>
<dbReference type="EMBL" id="UGPY01000001">
    <property type="protein sequence ID" value="STY98342.1"/>
    <property type="molecule type" value="Genomic_DNA"/>
</dbReference>
<dbReference type="KEGG" id="mos:AXE82_07430"/>
<dbReference type="SUPFAM" id="SSF54637">
    <property type="entry name" value="Thioesterase/thiol ester dehydrase-isomerase"/>
    <property type="match status" value="1"/>
</dbReference>